<geneLocation type="plasmid" evidence="3">
    <name>pbo1</name>
</geneLocation>
<gene>
    <name evidence="2" type="ORF">A361_27220</name>
</gene>
<dbReference type="InterPro" id="IPR007889">
    <property type="entry name" value="HTH_Psq"/>
</dbReference>
<dbReference type="EMBL" id="CP015507">
    <property type="protein sequence ID" value="AND42876.1"/>
    <property type="molecule type" value="Genomic_DNA"/>
</dbReference>
<dbReference type="Proteomes" id="UP000077856">
    <property type="component" value="Plasmid pBO1"/>
</dbReference>
<dbReference type="GO" id="GO:0003677">
    <property type="term" value="F:DNA binding"/>
    <property type="evidence" value="ECO:0007669"/>
    <property type="project" value="InterPro"/>
</dbReference>
<organism evidence="2 3">
    <name type="scientific">Cytobacillus oceanisediminis 2691</name>
    <dbReference type="NCBI Taxonomy" id="1196031"/>
    <lineage>
        <taxon>Bacteria</taxon>
        <taxon>Bacillati</taxon>
        <taxon>Bacillota</taxon>
        <taxon>Bacilli</taxon>
        <taxon>Bacillales</taxon>
        <taxon>Bacillaceae</taxon>
        <taxon>Cytobacillus</taxon>
    </lineage>
</organism>
<keyword evidence="2" id="KW-0614">Plasmid</keyword>
<protein>
    <recommendedName>
        <fullName evidence="1">HTH psq-type domain-containing protein</fullName>
    </recommendedName>
</protein>
<dbReference type="Pfam" id="PF05225">
    <property type="entry name" value="HTH_psq"/>
    <property type="match status" value="1"/>
</dbReference>
<reference evidence="2 3" key="1">
    <citation type="submission" date="2016-04" db="EMBL/GenBank/DDBJ databases">
        <title>Complete genome sequence of Bacillus oceanisediminis strain 2691.</title>
        <authorList>
            <person name="Jeong H."/>
            <person name="Kim H.J."/>
            <person name="Lee D.-W."/>
        </authorList>
    </citation>
    <scope>NUCLEOTIDE SEQUENCE [LARGE SCALE GENOMIC DNA]</scope>
    <source>
        <strain evidence="2 3">2691</strain>
        <plasmid evidence="3">pbo1</plasmid>
    </source>
</reference>
<dbReference type="eggNOG" id="COG1813">
    <property type="taxonomic scope" value="Bacteria"/>
</dbReference>
<name>A0A160MHK7_9BACI</name>
<evidence type="ECO:0000259" key="1">
    <source>
        <dbReference type="Pfam" id="PF05225"/>
    </source>
</evidence>
<evidence type="ECO:0000313" key="3">
    <source>
        <dbReference type="Proteomes" id="UP000077856"/>
    </source>
</evidence>
<evidence type="ECO:0000313" key="2">
    <source>
        <dbReference type="EMBL" id="AND42876.1"/>
    </source>
</evidence>
<sequence length="573" mass="66627">MKYEDIPEHLILNYEALKIVLFEEVKSLFMDRPHVLSKWSSLAYQMTKEEILNQKPTDDMRSFGVLISLFTEAFFHQKPITKEMIKDVVSSSGDTIKAFITGHLHQEFPEVEVKYSFNDNKIEEALEKDYILSSTNMDFHLMRDMVTKKNDFKEGEAGYLATEIIDNRGNVKGVAELRPHELQTELTIEQQVWLETLGETLNSLDDLTADLFDLISYLWLTQPKSSDGYIEFHSNDALRLRNIKKRSFAGKEFDYREEDRFNIMRRVAALSSIWVSLGDQTIKIVNTEGLQDSELYKFKDFQKMFEIGKIRIAYDKNTGEAKGIYAVQVRPTSILTPYLEGPKKTLGILDLKVFKYSHTSQRAHKRLTRYLNLQWRIRTVRNTLGQPFKVGTLLKEMDFSSRYTGVALRDKFENTLDDLQADGVIKKWMYLDELDEEMVGKRNWVKEYWSKLNVHILPADYIVKENRKILSSQPVTNKRLIETSIAQSAADIELVPSGHSMAIQSAKDSQEPITLTPEKMKEALEFLNISIRQASEEIGIAHTTLSRYIKRENKRQNKKNDEKMLNWLKQKLN</sequence>
<proteinExistence type="predicted"/>
<feature type="domain" description="HTH psq-type" evidence="1">
    <location>
        <begin position="516"/>
        <end position="556"/>
    </location>
</feature>
<dbReference type="AlphaFoldDB" id="A0A160MHK7"/>
<dbReference type="KEGG" id="bon:A361_27220"/>
<accession>A0A160MHK7</accession>